<evidence type="ECO:0000313" key="6">
    <source>
        <dbReference type="Proteomes" id="UP000243342"/>
    </source>
</evidence>
<dbReference type="Gene3D" id="1.10.10.10">
    <property type="entry name" value="Winged helix-like DNA-binding domain superfamily/Winged helix DNA-binding domain"/>
    <property type="match status" value="1"/>
</dbReference>
<dbReference type="GO" id="GO:0003677">
    <property type="term" value="F:DNA binding"/>
    <property type="evidence" value="ECO:0007669"/>
    <property type="project" value="UniProtKB-KW"/>
</dbReference>
<keyword evidence="6" id="KW-1185">Reference proteome</keyword>
<evidence type="ECO:0000313" key="5">
    <source>
        <dbReference type="EMBL" id="OIV36591.1"/>
    </source>
</evidence>
<sequence>MRTSLVHRSSLREQLMEALRDELVTGRMPPGRHYTAREIADHYGVSATPVREAMVQLAAEGLLEASHLRGFAVRRVEREEFDAILAARDAVLRGQLVQLDGGLPEVAADPLASVRRRAQAARDAAQGGRLDVIVVSDLRFWREFAGLFGNQHLSRFLAGLRSQAWLHMVPRLRGRGDLAGLYWQRQPELVSVFGSGDADGVQELLGDYRRSVVEIADRYATIVNQPATGGSSHGV</sequence>
<dbReference type="Proteomes" id="UP000243342">
    <property type="component" value="Unassembled WGS sequence"/>
</dbReference>
<dbReference type="Pfam" id="PF00392">
    <property type="entry name" value="GntR"/>
    <property type="match status" value="1"/>
</dbReference>
<accession>A0A1J7BD38</accession>
<dbReference type="PROSITE" id="PS50949">
    <property type="entry name" value="HTH_GNTR"/>
    <property type="match status" value="1"/>
</dbReference>
<gene>
    <name evidence="5" type="ORF">BIV57_15680</name>
</gene>
<name>A0A1J7BD38_9ACTN</name>
<organism evidence="5 6">
    <name type="scientific">Mangrovactinospora gilvigrisea</name>
    <dbReference type="NCBI Taxonomy" id="1428644"/>
    <lineage>
        <taxon>Bacteria</taxon>
        <taxon>Bacillati</taxon>
        <taxon>Actinomycetota</taxon>
        <taxon>Actinomycetes</taxon>
        <taxon>Kitasatosporales</taxon>
        <taxon>Streptomycetaceae</taxon>
        <taxon>Mangrovactinospora</taxon>
    </lineage>
</organism>
<dbReference type="OrthoDB" id="3864082at2"/>
<dbReference type="SUPFAM" id="SSF48008">
    <property type="entry name" value="GntR ligand-binding domain-like"/>
    <property type="match status" value="1"/>
</dbReference>
<dbReference type="InterPro" id="IPR036390">
    <property type="entry name" value="WH_DNA-bd_sf"/>
</dbReference>
<dbReference type="InterPro" id="IPR008920">
    <property type="entry name" value="TF_FadR/GntR_C"/>
</dbReference>
<dbReference type="GO" id="GO:0003700">
    <property type="term" value="F:DNA-binding transcription factor activity"/>
    <property type="evidence" value="ECO:0007669"/>
    <property type="project" value="InterPro"/>
</dbReference>
<evidence type="ECO:0000256" key="2">
    <source>
        <dbReference type="ARBA" id="ARBA00023125"/>
    </source>
</evidence>
<evidence type="ECO:0000256" key="3">
    <source>
        <dbReference type="ARBA" id="ARBA00023163"/>
    </source>
</evidence>
<proteinExistence type="predicted"/>
<dbReference type="RefSeq" id="WP_071657490.1">
    <property type="nucleotide sequence ID" value="NZ_MLCF01000085.1"/>
</dbReference>
<dbReference type="CDD" id="cd07377">
    <property type="entry name" value="WHTH_GntR"/>
    <property type="match status" value="1"/>
</dbReference>
<dbReference type="SMART" id="SM00345">
    <property type="entry name" value="HTH_GNTR"/>
    <property type="match status" value="1"/>
</dbReference>
<keyword evidence="3" id="KW-0804">Transcription</keyword>
<keyword evidence="2" id="KW-0238">DNA-binding</keyword>
<dbReference type="EMBL" id="MLCF01000085">
    <property type="protein sequence ID" value="OIV36591.1"/>
    <property type="molecule type" value="Genomic_DNA"/>
</dbReference>
<reference evidence="5 6" key="1">
    <citation type="submission" date="2016-10" db="EMBL/GenBank/DDBJ databases">
        <title>Genome sequence of Streptomyces gilvigriseus MUSC 26.</title>
        <authorList>
            <person name="Lee L.-H."/>
            <person name="Ser H.-L."/>
        </authorList>
    </citation>
    <scope>NUCLEOTIDE SEQUENCE [LARGE SCALE GENOMIC DNA]</scope>
    <source>
        <strain evidence="5 6">MUSC 26</strain>
    </source>
</reference>
<dbReference type="PANTHER" id="PTHR43537:SF45">
    <property type="entry name" value="GNTR FAMILY REGULATORY PROTEIN"/>
    <property type="match status" value="1"/>
</dbReference>
<dbReference type="SUPFAM" id="SSF46785">
    <property type="entry name" value="Winged helix' DNA-binding domain"/>
    <property type="match status" value="1"/>
</dbReference>
<feature type="domain" description="HTH gntR-type" evidence="4">
    <location>
        <begin position="9"/>
        <end position="76"/>
    </location>
</feature>
<dbReference type="STRING" id="1428644.BIV57_15680"/>
<keyword evidence="1" id="KW-0805">Transcription regulation</keyword>
<dbReference type="InterPro" id="IPR036388">
    <property type="entry name" value="WH-like_DNA-bd_sf"/>
</dbReference>
<evidence type="ECO:0000256" key="1">
    <source>
        <dbReference type="ARBA" id="ARBA00023015"/>
    </source>
</evidence>
<dbReference type="InterPro" id="IPR000524">
    <property type="entry name" value="Tscrpt_reg_HTH_GntR"/>
</dbReference>
<comment type="caution">
    <text evidence="5">The sequence shown here is derived from an EMBL/GenBank/DDBJ whole genome shotgun (WGS) entry which is preliminary data.</text>
</comment>
<evidence type="ECO:0000259" key="4">
    <source>
        <dbReference type="PROSITE" id="PS50949"/>
    </source>
</evidence>
<dbReference type="AlphaFoldDB" id="A0A1J7BD38"/>
<protein>
    <recommendedName>
        <fullName evidence="4">HTH gntR-type domain-containing protein</fullName>
    </recommendedName>
</protein>
<dbReference type="PANTHER" id="PTHR43537">
    <property type="entry name" value="TRANSCRIPTIONAL REGULATOR, GNTR FAMILY"/>
    <property type="match status" value="1"/>
</dbReference>